<evidence type="ECO:0000256" key="1">
    <source>
        <dbReference type="ARBA" id="ARBA00000085"/>
    </source>
</evidence>
<keyword evidence="14 15" id="KW-0472">Membrane</keyword>
<keyword evidence="9" id="KW-0547">Nucleotide-binding</keyword>
<evidence type="ECO:0000256" key="11">
    <source>
        <dbReference type="ARBA" id="ARBA00022840"/>
    </source>
</evidence>
<dbReference type="PROSITE" id="PS50109">
    <property type="entry name" value="HIS_KIN"/>
    <property type="match status" value="1"/>
</dbReference>
<keyword evidence="5" id="KW-0997">Cell inner membrane</keyword>
<dbReference type="InterPro" id="IPR036890">
    <property type="entry name" value="HATPase_C_sf"/>
</dbReference>
<evidence type="ECO:0000256" key="4">
    <source>
        <dbReference type="ARBA" id="ARBA00022475"/>
    </source>
</evidence>
<evidence type="ECO:0000313" key="18">
    <source>
        <dbReference type="EMBL" id="PPL16312.1"/>
    </source>
</evidence>
<keyword evidence="12 15" id="KW-1133">Transmembrane helix</keyword>
<dbReference type="Pfam" id="PF00512">
    <property type="entry name" value="HisKA"/>
    <property type="match status" value="1"/>
</dbReference>
<dbReference type="SMART" id="SM00304">
    <property type="entry name" value="HAMP"/>
    <property type="match status" value="1"/>
</dbReference>
<dbReference type="GO" id="GO:0005524">
    <property type="term" value="F:ATP binding"/>
    <property type="evidence" value="ECO:0007669"/>
    <property type="project" value="UniProtKB-KW"/>
</dbReference>
<dbReference type="InterPro" id="IPR003594">
    <property type="entry name" value="HATPase_dom"/>
</dbReference>
<feature type="domain" description="HAMP" evidence="17">
    <location>
        <begin position="198"/>
        <end position="250"/>
    </location>
</feature>
<dbReference type="InterPro" id="IPR003661">
    <property type="entry name" value="HisK_dim/P_dom"/>
</dbReference>
<comment type="catalytic activity">
    <reaction evidence="1">
        <text>ATP + protein L-histidine = ADP + protein N-phospho-L-histidine.</text>
        <dbReference type="EC" id="2.7.13.3"/>
    </reaction>
</comment>
<evidence type="ECO:0000256" key="7">
    <source>
        <dbReference type="ARBA" id="ARBA00022679"/>
    </source>
</evidence>
<evidence type="ECO:0000256" key="2">
    <source>
        <dbReference type="ARBA" id="ARBA00004429"/>
    </source>
</evidence>
<dbReference type="SMART" id="SM00387">
    <property type="entry name" value="HATPase_c"/>
    <property type="match status" value="1"/>
</dbReference>
<evidence type="ECO:0000256" key="10">
    <source>
        <dbReference type="ARBA" id="ARBA00022777"/>
    </source>
</evidence>
<evidence type="ECO:0000256" key="5">
    <source>
        <dbReference type="ARBA" id="ARBA00022519"/>
    </source>
</evidence>
<accession>A0A2P5TLT7</accession>
<comment type="caution">
    <text evidence="18">The sequence shown here is derived from an EMBL/GenBank/DDBJ whole genome shotgun (WGS) entry which is preliminary data.</text>
</comment>
<dbReference type="GO" id="GO:0005886">
    <property type="term" value="C:plasma membrane"/>
    <property type="evidence" value="ECO:0007669"/>
    <property type="project" value="UniProtKB-SubCell"/>
</dbReference>
<dbReference type="Gene3D" id="1.10.287.130">
    <property type="match status" value="1"/>
</dbReference>
<keyword evidence="8 15" id="KW-0812">Transmembrane</keyword>
<evidence type="ECO:0000256" key="8">
    <source>
        <dbReference type="ARBA" id="ARBA00022692"/>
    </source>
</evidence>
<reference evidence="19" key="1">
    <citation type="submission" date="2016-11" db="EMBL/GenBank/DDBJ databases">
        <authorList>
            <person name="Sisinthy S."/>
            <person name="Ara S."/>
            <person name="Gundlapally S.R."/>
        </authorList>
    </citation>
    <scope>NUCLEOTIDE SEQUENCE [LARGE SCALE GENOMIC DNA]</scope>
    <source>
        <strain evidence="19">V1-41</strain>
    </source>
</reference>
<evidence type="ECO:0000256" key="13">
    <source>
        <dbReference type="ARBA" id="ARBA00023012"/>
    </source>
</evidence>
<dbReference type="AlphaFoldDB" id="A0A2P5TLT7"/>
<dbReference type="CDD" id="cd00082">
    <property type="entry name" value="HisKA"/>
    <property type="match status" value="1"/>
</dbReference>
<dbReference type="PRINTS" id="PR00344">
    <property type="entry name" value="BCTRLSENSOR"/>
</dbReference>
<evidence type="ECO:0000313" key="19">
    <source>
        <dbReference type="Proteomes" id="UP000242231"/>
    </source>
</evidence>
<dbReference type="Proteomes" id="UP000242231">
    <property type="component" value="Unassembled WGS sequence"/>
</dbReference>
<dbReference type="PANTHER" id="PTHR44936:SF5">
    <property type="entry name" value="SENSOR HISTIDINE KINASE ENVZ"/>
    <property type="match status" value="1"/>
</dbReference>
<sequence length="455" mass="51174">MGIKRLRYWLGSLTGQVILVALGVLLLIQLVGIQIYRMEREETLGLVNSRFTLQRLIAVTRLLNQSPPGLHAEILRASRSETLHLHLGESGPEPGDRSGNFERIVRGKLDYPDRLNIYISAESSQGLTDWAPREHRRHPHPPRRPDIRLRGAIELDDGRWLSFTSLSDRDVPGWSARAILSFIVLAALLTGLMIWLLQRTIRPLKKLARQAERLGRGDKAEPITESGPSEIRDTLSAFNRMQDRLDRFVSDRTRMLAAISHDLRTPITTLQLRCEFLPEGEDKQKIQLGLKRMEQMLNATLQFAREDGLAEPVRDLDLPSLLQSLCDDLQDNGHQVSLEEQAPVIYRGRPTALRRALQNLLDNGVKYGGTVEVRLQVEPKQVHISIRDFGPGIPVAQLEEVFKPFTRLDSARNLDDGSIGLGLAIARTLIHQHGGTLVLDNHPEGGLLVSVQLPR</sequence>
<evidence type="ECO:0000256" key="15">
    <source>
        <dbReference type="SAM" id="Phobius"/>
    </source>
</evidence>
<keyword evidence="19" id="KW-1185">Reference proteome</keyword>
<dbReference type="SUPFAM" id="SSF55874">
    <property type="entry name" value="ATPase domain of HSP90 chaperone/DNA topoisomerase II/histidine kinase"/>
    <property type="match status" value="1"/>
</dbReference>
<gene>
    <name evidence="18" type="ORF">UN63_09600</name>
</gene>
<keyword evidence="10 18" id="KW-0418">Kinase</keyword>
<keyword evidence="6" id="KW-0597">Phosphoprotein</keyword>
<dbReference type="GO" id="GO:0000155">
    <property type="term" value="F:phosphorelay sensor kinase activity"/>
    <property type="evidence" value="ECO:0007669"/>
    <property type="project" value="InterPro"/>
</dbReference>
<dbReference type="InterPro" id="IPR003660">
    <property type="entry name" value="HAMP_dom"/>
</dbReference>
<dbReference type="SMART" id="SM00388">
    <property type="entry name" value="HisKA"/>
    <property type="match status" value="1"/>
</dbReference>
<keyword evidence="13" id="KW-0902">Two-component regulatory system</keyword>
<keyword evidence="4" id="KW-1003">Cell membrane</keyword>
<evidence type="ECO:0000259" key="17">
    <source>
        <dbReference type="PROSITE" id="PS50885"/>
    </source>
</evidence>
<dbReference type="Gene3D" id="1.10.8.500">
    <property type="entry name" value="HAMP domain in histidine kinase"/>
    <property type="match status" value="1"/>
</dbReference>
<evidence type="ECO:0000256" key="9">
    <source>
        <dbReference type="ARBA" id="ARBA00022741"/>
    </source>
</evidence>
<dbReference type="Pfam" id="PF00672">
    <property type="entry name" value="HAMP"/>
    <property type="match status" value="1"/>
</dbReference>
<organism evidence="18 19">
    <name type="scientific">Oceanisphaera arctica</name>
    <dbReference type="NCBI Taxonomy" id="641510"/>
    <lineage>
        <taxon>Bacteria</taxon>
        <taxon>Pseudomonadati</taxon>
        <taxon>Pseudomonadota</taxon>
        <taxon>Gammaproteobacteria</taxon>
        <taxon>Aeromonadales</taxon>
        <taxon>Aeromonadaceae</taxon>
        <taxon>Oceanisphaera</taxon>
    </lineage>
</organism>
<proteinExistence type="predicted"/>
<evidence type="ECO:0000256" key="14">
    <source>
        <dbReference type="ARBA" id="ARBA00023136"/>
    </source>
</evidence>
<dbReference type="OrthoDB" id="9804645at2"/>
<dbReference type="InterPro" id="IPR050980">
    <property type="entry name" value="2C_sensor_his_kinase"/>
</dbReference>
<dbReference type="EC" id="2.7.13.3" evidence="3"/>
<dbReference type="PANTHER" id="PTHR44936">
    <property type="entry name" value="SENSOR PROTEIN CREC"/>
    <property type="match status" value="1"/>
</dbReference>
<keyword evidence="11" id="KW-0067">ATP-binding</keyword>
<dbReference type="SUPFAM" id="SSF47384">
    <property type="entry name" value="Homodimeric domain of signal transducing histidine kinase"/>
    <property type="match status" value="1"/>
</dbReference>
<keyword evidence="7" id="KW-0808">Transferase</keyword>
<feature type="domain" description="Histidine kinase" evidence="16">
    <location>
        <begin position="258"/>
        <end position="455"/>
    </location>
</feature>
<dbReference type="EMBL" id="MPZM01000017">
    <property type="protein sequence ID" value="PPL16312.1"/>
    <property type="molecule type" value="Genomic_DNA"/>
</dbReference>
<dbReference type="Pfam" id="PF02518">
    <property type="entry name" value="HATPase_c"/>
    <property type="match status" value="1"/>
</dbReference>
<evidence type="ECO:0000256" key="6">
    <source>
        <dbReference type="ARBA" id="ARBA00022553"/>
    </source>
</evidence>
<feature type="transmembrane region" description="Helical" evidence="15">
    <location>
        <begin position="174"/>
        <end position="197"/>
    </location>
</feature>
<dbReference type="InterPro" id="IPR036097">
    <property type="entry name" value="HisK_dim/P_sf"/>
</dbReference>
<feature type="transmembrane region" description="Helical" evidence="15">
    <location>
        <begin position="12"/>
        <end position="36"/>
    </location>
</feature>
<dbReference type="CDD" id="cd06225">
    <property type="entry name" value="HAMP"/>
    <property type="match status" value="1"/>
</dbReference>
<protein>
    <recommendedName>
        <fullName evidence="3">histidine kinase</fullName>
        <ecNumber evidence="3">2.7.13.3</ecNumber>
    </recommendedName>
</protein>
<dbReference type="InterPro" id="IPR004358">
    <property type="entry name" value="Sig_transdc_His_kin-like_C"/>
</dbReference>
<name>A0A2P5TLT7_9GAMM</name>
<dbReference type="SUPFAM" id="SSF158472">
    <property type="entry name" value="HAMP domain-like"/>
    <property type="match status" value="1"/>
</dbReference>
<dbReference type="Gene3D" id="3.30.565.10">
    <property type="entry name" value="Histidine kinase-like ATPase, C-terminal domain"/>
    <property type="match status" value="1"/>
</dbReference>
<evidence type="ECO:0000256" key="12">
    <source>
        <dbReference type="ARBA" id="ARBA00022989"/>
    </source>
</evidence>
<dbReference type="InterPro" id="IPR005467">
    <property type="entry name" value="His_kinase_dom"/>
</dbReference>
<dbReference type="RefSeq" id="WP_104486544.1">
    <property type="nucleotide sequence ID" value="NZ_BMYB01000028.1"/>
</dbReference>
<evidence type="ECO:0000259" key="16">
    <source>
        <dbReference type="PROSITE" id="PS50109"/>
    </source>
</evidence>
<evidence type="ECO:0000256" key="3">
    <source>
        <dbReference type="ARBA" id="ARBA00012438"/>
    </source>
</evidence>
<comment type="subcellular location">
    <subcellularLocation>
        <location evidence="2">Cell inner membrane</location>
        <topology evidence="2">Multi-pass membrane protein</topology>
    </subcellularLocation>
</comment>
<dbReference type="PROSITE" id="PS50885">
    <property type="entry name" value="HAMP"/>
    <property type="match status" value="1"/>
</dbReference>